<feature type="compositionally biased region" description="Basic and acidic residues" evidence="1">
    <location>
        <begin position="96"/>
        <end position="105"/>
    </location>
</feature>
<dbReference type="EMBL" id="DNWC01000045">
    <property type="protein sequence ID" value="HBJ07975.1"/>
    <property type="molecule type" value="Genomic_DNA"/>
</dbReference>
<dbReference type="InterPro" id="IPR023346">
    <property type="entry name" value="Lysozyme-like_dom_sf"/>
</dbReference>
<dbReference type="RefSeq" id="WP_022600425.1">
    <property type="nucleotide sequence ID" value="NZ_AP028032.1"/>
</dbReference>
<evidence type="ECO:0000259" key="2">
    <source>
        <dbReference type="Pfam" id="PF05838"/>
    </source>
</evidence>
<gene>
    <name evidence="4" type="ORF">DDY73_03130</name>
</gene>
<feature type="compositionally biased region" description="Basic and acidic residues" evidence="1">
    <location>
        <begin position="75"/>
        <end position="86"/>
    </location>
</feature>
<proteinExistence type="predicted"/>
<dbReference type="CDD" id="cd13926">
    <property type="entry name" value="N-acetylmuramidase_GH108"/>
    <property type="match status" value="1"/>
</dbReference>
<reference evidence="4 5" key="1">
    <citation type="journal article" date="2018" name="Nat. Biotechnol.">
        <title>A standardized bacterial taxonomy based on genome phylogeny substantially revises the tree of life.</title>
        <authorList>
            <person name="Parks D.H."/>
            <person name="Chuvochina M."/>
            <person name="Waite D.W."/>
            <person name="Rinke C."/>
            <person name="Skarshewski A."/>
            <person name="Chaumeil P.A."/>
            <person name="Hugenholtz P."/>
        </authorList>
    </citation>
    <scope>NUCLEOTIDE SEQUENCE [LARGE SCALE GENOMIC DNA]</scope>
    <source>
        <strain evidence="4">UBA11482</strain>
    </source>
</reference>
<organism evidence="4 5">
    <name type="scientific">Coprobacter fastidiosus</name>
    <dbReference type="NCBI Taxonomy" id="1099853"/>
    <lineage>
        <taxon>Bacteria</taxon>
        <taxon>Pseudomonadati</taxon>
        <taxon>Bacteroidota</taxon>
        <taxon>Bacteroidia</taxon>
        <taxon>Bacteroidales</taxon>
        <taxon>Barnesiellaceae</taxon>
        <taxon>Coprobacter</taxon>
    </lineage>
</organism>
<feature type="domain" description="TtsA-like Glycoside hydrolase family 108" evidence="2">
    <location>
        <begin position="190"/>
        <end position="278"/>
    </location>
</feature>
<dbReference type="Pfam" id="PF09374">
    <property type="entry name" value="PG_binding_3"/>
    <property type="match status" value="1"/>
</dbReference>
<dbReference type="AlphaFoldDB" id="A0A316R0N2"/>
<name>A0A316R0N2_9BACT</name>
<evidence type="ECO:0000313" key="5">
    <source>
        <dbReference type="Proteomes" id="UP000262954"/>
    </source>
</evidence>
<evidence type="ECO:0000313" key="4">
    <source>
        <dbReference type="EMBL" id="HBJ07975.1"/>
    </source>
</evidence>
<dbReference type="GeneID" id="92928465"/>
<dbReference type="InterPro" id="IPR008565">
    <property type="entry name" value="TtsA-like_GH18_dom"/>
</dbReference>
<dbReference type="InterPro" id="IPR018537">
    <property type="entry name" value="Peptidoglycan-bd_3"/>
</dbReference>
<dbReference type="Proteomes" id="UP000262954">
    <property type="component" value="Unassembled WGS sequence"/>
</dbReference>
<dbReference type="Gene3D" id="1.20.141.10">
    <property type="entry name" value="Chitosanase, subunit A, domain 1"/>
    <property type="match status" value="1"/>
</dbReference>
<sequence>MSKQNLNYEDGIPEEILWNPETNSFMKRSLFPGKWIPARISVWDADNPKYQYRPGRDRTYQEAMKSISGNSIPGDRSERQDYRDSRGNFSLSMLSEGDRTKDRPDTGNAGQSSAREAAQVPLSQDNKKSEKYYGWDVLTKSPLLSTFVVPDPPRPCSGLEYSAGEGPLGQEELERRRADKEPGGFEDQVAKVLESEGGYVNSRYDRGGATNHGISSSTWNAFAKKHIGVEPIVENLKKLTPEGAKKIYREEFWKPSRAGEIDDPVIRQLYFDFYINSGRDAAVRNLQRAINQLAGQVDVDGFIGPETIEALNRYPNPGEIYEQYKKNRIDNYNKIGNSSEEQKQNLKGWLNRMNKFKSYDEMLKQY</sequence>
<dbReference type="Pfam" id="PF05838">
    <property type="entry name" value="Glyco_hydro_108"/>
    <property type="match status" value="1"/>
</dbReference>
<feature type="region of interest" description="Disordered" evidence="1">
    <location>
        <begin position="46"/>
        <end position="126"/>
    </location>
</feature>
<feature type="domain" description="Peptidoglycan binding" evidence="3">
    <location>
        <begin position="282"/>
        <end position="353"/>
    </location>
</feature>
<dbReference type="SUPFAM" id="SSF53955">
    <property type="entry name" value="Lysozyme-like"/>
    <property type="match status" value="1"/>
</dbReference>
<comment type="caution">
    <text evidence="4">The sequence shown here is derived from an EMBL/GenBank/DDBJ whole genome shotgun (WGS) entry which is preliminary data.</text>
</comment>
<accession>A0A316R0N2</accession>
<evidence type="ECO:0000259" key="3">
    <source>
        <dbReference type="Pfam" id="PF09374"/>
    </source>
</evidence>
<evidence type="ECO:0000256" key="1">
    <source>
        <dbReference type="SAM" id="MobiDB-lite"/>
    </source>
</evidence>
<protein>
    <submittedName>
        <fullName evidence="4">Uncharacterized protein</fullName>
    </submittedName>
</protein>